<dbReference type="InterPro" id="IPR052982">
    <property type="entry name" value="SRP1/TIP1-like"/>
</dbReference>
<dbReference type="AlphaFoldDB" id="A0A9P6IT09"/>
<keyword evidence="4" id="KW-1185">Reference proteome</keyword>
<evidence type="ECO:0000256" key="1">
    <source>
        <dbReference type="SAM" id="MobiDB-lite"/>
    </source>
</evidence>
<protein>
    <submittedName>
        <fullName evidence="3">Uncharacterized protein</fullName>
    </submittedName>
</protein>
<comment type="caution">
    <text evidence="3">The sequence shown here is derived from an EMBL/GenBank/DDBJ whole genome shotgun (WGS) entry which is preliminary data.</text>
</comment>
<proteinExistence type="predicted"/>
<accession>A0A9P6IT09</accession>
<feature type="region of interest" description="Disordered" evidence="1">
    <location>
        <begin position="113"/>
        <end position="135"/>
    </location>
</feature>
<gene>
    <name evidence="3" type="ORF">BGZ65_009457</name>
</gene>
<evidence type="ECO:0000313" key="4">
    <source>
        <dbReference type="Proteomes" id="UP000749646"/>
    </source>
</evidence>
<evidence type="ECO:0000313" key="3">
    <source>
        <dbReference type="EMBL" id="KAF9946708.1"/>
    </source>
</evidence>
<feature type="compositionally biased region" description="Polar residues" evidence="1">
    <location>
        <begin position="113"/>
        <end position="122"/>
    </location>
</feature>
<feature type="chain" id="PRO_5040219151" evidence="2">
    <location>
        <begin position="20"/>
        <end position="169"/>
    </location>
</feature>
<feature type="compositionally biased region" description="Low complexity" evidence="1">
    <location>
        <begin position="123"/>
        <end position="135"/>
    </location>
</feature>
<dbReference type="Proteomes" id="UP000749646">
    <property type="component" value="Unassembled WGS sequence"/>
</dbReference>
<dbReference type="EMBL" id="JAAAHW010007705">
    <property type="protein sequence ID" value="KAF9946708.1"/>
    <property type="molecule type" value="Genomic_DNA"/>
</dbReference>
<feature type="signal peptide" evidence="2">
    <location>
        <begin position="1"/>
        <end position="19"/>
    </location>
</feature>
<dbReference type="OrthoDB" id="2436876at2759"/>
<dbReference type="PANTHER" id="PTHR40633:SF1">
    <property type="entry name" value="GPI ANCHORED SERINE-THREONINE RICH PROTEIN (AFU_ORTHOLOGUE AFUA_1G03630)"/>
    <property type="match status" value="1"/>
</dbReference>
<keyword evidence="2" id="KW-0732">Signal</keyword>
<sequence>MKFLAAIVAAVAVAVVASAQQIQINNPTEGSIWNTGAQGYISWTGNCASQGLASHSVEIQLVNGPSSAVRFVADLGKLDCSGPTTSISIPVPNNVTSGSYSLRIQTSPQPSYSTSFQINNPASPVSTTGTPTTTGDVPTHTNQPSAGNALSASLVTLFSCAVAAFQFVL</sequence>
<reference evidence="3" key="1">
    <citation type="journal article" date="2020" name="Fungal Divers.">
        <title>Resolving the Mortierellaceae phylogeny through synthesis of multi-gene phylogenetics and phylogenomics.</title>
        <authorList>
            <person name="Vandepol N."/>
            <person name="Liber J."/>
            <person name="Desiro A."/>
            <person name="Na H."/>
            <person name="Kennedy M."/>
            <person name="Barry K."/>
            <person name="Grigoriev I.V."/>
            <person name="Miller A.N."/>
            <person name="O'Donnell K."/>
            <person name="Stajich J.E."/>
            <person name="Bonito G."/>
        </authorList>
    </citation>
    <scope>NUCLEOTIDE SEQUENCE</scope>
    <source>
        <strain evidence="3">MES-2147</strain>
    </source>
</reference>
<evidence type="ECO:0000256" key="2">
    <source>
        <dbReference type="SAM" id="SignalP"/>
    </source>
</evidence>
<name>A0A9P6IT09_9FUNG</name>
<organism evidence="3 4">
    <name type="scientific">Modicella reniformis</name>
    <dbReference type="NCBI Taxonomy" id="1440133"/>
    <lineage>
        <taxon>Eukaryota</taxon>
        <taxon>Fungi</taxon>
        <taxon>Fungi incertae sedis</taxon>
        <taxon>Mucoromycota</taxon>
        <taxon>Mortierellomycotina</taxon>
        <taxon>Mortierellomycetes</taxon>
        <taxon>Mortierellales</taxon>
        <taxon>Mortierellaceae</taxon>
        <taxon>Modicella</taxon>
    </lineage>
</organism>
<dbReference type="PANTHER" id="PTHR40633">
    <property type="entry name" value="MATRIX PROTEIN, PUTATIVE (AFU_ORTHOLOGUE AFUA_8G05410)-RELATED"/>
    <property type="match status" value="1"/>
</dbReference>